<feature type="transmembrane region" description="Helical" evidence="12">
    <location>
        <begin position="229"/>
        <end position="250"/>
    </location>
</feature>
<evidence type="ECO:0000256" key="12">
    <source>
        <dbReference type="SAM" id="Phobius"/>
    </source>
</evidence>
<dbReference type="CDD" id="cd03250">
    <property type="entry name" value="ABCC_MRP_domain1"/>
    <property type="match status" value="1"/>
</dbReference>
<dbReference type="PROSITE" id="PS00211">
    <property type="entry name" value="ABC_TRANSPORTER_1"/>
    <property type="match status" value="2"/>
</dbReference>
<name>A0A674EL26_SALTR</name>
<feature type="transmembrane region" description="Helical" evidence="12">
    <location>
        <begin position="649"/>
        <end position="676"/>
    </location>
</feature>
<keyword evidence="6 12" id="KW-1133">Transmembrane helix</keyword>
<comment type="catalytic activity">
    <reaction evidence="10">
        <text>17beta-estradiol 17-O-(beta-D-glucuronate)(in) + ATP + H2O = 17beta-estradiol 17-O-(beta-D-glucuronate)(out) + ADP + phosphate + H(+)</text>
        <dbReference type="Rhea" id="RHEA:60128"/>
        <dbReference type="ChEBI" id="CHEBI:15377"/>
        <dbReference type="ChEBI" id="CHEBI:15378"/>
        <dbReference type="ChEBI" id="CHEBI:30616"/>
        <dbReference type="ChEBI" id="CHEBI:43474"/>
        <dbReference type="ChEBI" id="CHEBI:82961"/>
        <dbReference type="ChEBI" id="CHEBI:456216"/>
    </reaction>
    <physiologicalReaction direction="left-to-right" evidence="10">
        <dbReference type="Rhea" id="RHEA:60129"/>
    </physiologicalReaction>
</comment>
<keyword evidence="4" id="KW-0547">Nucleotide-binding</keyword>
<dbReference type="InterPro" id="IPR027417">
    <property type="entry name" value="P-loop_NTPase"/>
</dbReference>
<proteinExistence type="predicted"/>
<dbReference type="SUPFAM" id="SSF52540">
    <property type="entry name" value="P-loop containing nucleoside triphosphate hydrolases"/>
    <property type="match status" value="2"/>
</dbReference>
<dbReference type="PROSITE" id="PS50893">
    <property type="entry name" value="ABC_TRANSPORTER_2"/>
    <property type="match status" value="2"/>
</dbReference>
<feature type="domain" description="ABC transmembrane type-1" evidence="14">
    <location>
        <begin position="568"/>
        <end position="803"/>
    </location>
</feature>
<evidence type="ECO:0000256" key="7">
    <source>
        <dbReference type="ARBA" id="ARBA00023136"/>
    </source>
</evidence>
<dbReference type="InterPro" id="IPR003593">
    <property type="entry name" value="AAA+_ATPase"/>
</dbReference>
<comment type="subcellular location">
    <subcellularLocation>
        <location evidence="1">Membrane</location>
        <topology evidence="1">Multi-pass membrane protein</topology>
    </subcellularLocation>
</comment>
<dbReference type="SMART" id="SM00382">
    <property type="entry name" value="AAA"/>
    <property type="match status" value="1"/>
</dbReference>
<dbReference type="InterPro" id="IPR011527">
    <property type="entry name" value="ABC1_TM_dom"/>
</dbReference>
<reference evidence="15" key="2">
    <citation type="submission" date="2025-09" db="UniProtKB">
        <authorList>
            <consortium name="Ensembl"/>
        </authorList>
    </citation>
    <scope>IDENTIFICATION</scope>
</reference>
<dbReference type="GO" id="GO:0016887">
    <property type="term" value="F:ATP hydrolysis activity"/>
    <property type="evidence" value="ECO:0007669"/>
    <property type="project" value="InterPro"/>
</dbReference>
<evidence type="ECO:0000256" key="5">
    <source>
        <dbReference type="ARBA" id="ARBA00022840"/>
    </source>
</evidence>
<dbReference type="GO" id="GO:0008559">
    <property type="term" value="F:ABC-type xenobiotic transporter activity"/>
    <property type="evidence" value="ECO:0007669"/>
    <property type="project" value="UniProtKB-EC"/>
</dbReference>
<dbReference type="Gene3D" id="3.40.50.300">
    <property type="entry name" value="P-loop containing nucleotide triphosphate hydrolases"/>
    <property type="match status" value="2"/>
</dbReference>
<dbReference type="GO" id="GO:0005524">
    <property type="term" value="F:ATP binding"/>
    <property type="evidence" value="ECO:0007669"/>
    <property type="project" value="UniProtKB-KW"/>
</dbReference>
<reference evidence="15" key="1">
    <citation type="submission" date="2025-08" db="UniProtKB">
        <authorList>
            <consortium name="Ensembl"/>
        </authorList>
    </citation>
    <scope>IDENTIFICATION</scope>
</reference>
<keyword evidence="7 12" id="KW-0472">Membrane</keyword>
<feature type="transmembrane region" description="Helical" evidence="12">
    <location>
        <begin position="121"/>
        <end position="139"/>
    </location>
</feature>
<keyword evidence="2" id="KW-0813">Transport</keyword>
<keyword evidence="16" id="KW-1185">Reference proteome</keyword>
<dbReference type="CDD" id="cd18601">
    <property type="entry name" value="ABC_6TM_MRP4_D2_like"/>
    <property type="match status" value="1"/>
</dbReference>
<dbReference type="InterPro" id="IPR017871">
    <property type="entry name" value="ABC_transporter-like_CS"/>
</dbReference>
<dbReference type="PANTHER" id="PTHR24223">
    <property type="entry name" value="ATP-BINDING CASSETTE SUB-FAMILY C"/>
    <property type="match status" value="1"/>
</dbReference>
<evidence type="ECO:0000256" key="4">
    <source>
        <dbReference type="ARBA" id="ARBA00022741"/>
    </source>
</evidence>
<dbReference type="SUPFAM" id="SSF90123">
    <property type="entry name" value="ABC transporter transmembrane region"/>
    <property type="match status" value="2"/>
</dbReference>
<keyword evidence="3 12" id="KW-0812">Transmembrane</keyword>
<dbReference type="Pfam" id="PF00005">
    <property type="entry name" value="ABC_tran"/>
    <property type="match status" value="2"/>
</dbReference>
<evidence type="ECO:0000313" key="15">
    <source>
        <dbReference type="Ensembl" id="ENSSTUP00000108781.1"/>
    </source>
</evidence>
<dbReference type="PROSITE" id="PS50929">
    <property type="entry name" value="ABC_TM1F"/>
    <property type="match status" value="2"/>
</dbReference>
<feature type="transmembrane region" description="Helical" evidence="12">
    <location>
        <begin position="775"/>
        <end position="795"/>
    </location>
</feature>
<evidence type="ECO:0000256" key="3">
    <source>
        <dbReference type="ARBA" id="ARBA00022692"/>
    </source>
</evidence>
<comment type="catalytic activity">
    <reaction evidence="8">
        <text>ATP + H2O + xenobioticSide 1 = ADP + phosphate + xenobioticSide 2.</text>
        <dbReference type="EC" id="7.6.2.2"/>
    </reaction>
</comment>
<dbReference type="InterPro" id="IPR050173">
    <property type="entry name" value="ABC_transporter_C-like"/>
</dbReference>
<dbReference type="InterPro" id="IPR036640">
    <property type="entry name" value="ABC1_TM_sf"/>
</dbReference>
<dbReference type="InterPro" id="IPR047083">
    <property type="entry name" value="ABCC4_TMD2"/>
</dbReference>
<feature type="domain" description="ABC transporter" evidence="13">
    <location>
        <begin position="839"/>
        <end position="1072"/>
    </location>
</feature>
<evidence type="ECO:0000256" key="8">
    <source>
        <dbReference type="ARBA" id="ARBA00034018"/>
    </source>
</evidence>
<dbReference type="CDD" id="cd03244">
    <property type="entry name" value="ABCC_MRP_domain2"/>
    <property type="match status" value="1"/>
</dbReference>
<evidence type="ECO:0000256" key="1">
    <source>
        <dbReference type="ARBA" id="ARBA00004141"/>
    </source>
</evidence>
<accession>A0A674EL26</accession>
<dbReference type="GO" id="GO:0015431">
    <property type="term" value="F:ABC-type glutathione S-conjugate transporter activity"/>
    <property type="evidence" value="ECO:0007669"/>
    <property type="project" value="UniProtKB-EC"/>
</dbReference>
<feature type="domain" description="ABC transporter" evidence="13">
    <location>
        <begin position="303"/>
        <end position="537"/>
    </location>
</feature>
<feature type="transmembrane region" description="Helical" evidence="12">
    <location>
        <begin position="746"/>
        <end position="769"/>
    </location>
</feature>
<feature type="domain" description="ABC transmembrane type-1" evidence="14">
    <location>
        <begin position="89"/>
        <end position="265"/>
    </location>
</feature>
<comment type="catalytic activity">
    <reaction evidence="11">
        <text>an S-substituted glutathione(in) + ATP + H2O = an S-substituted glutathione(out) + ADP + phosphate + H(+)</text>
        <dbReference type="Rhea" id="RHEA:19121"/>
        <dbReference type="ChEBI" id="CHEBI:15377"/>
        <dbReference type="ChEBI" id="CHEBI:15378"/>
        <dbReference type="ChEBI" id="CHEBI:30616"/>
        <dbReference type="ChEBI" id="CHEBI:43474"/>
        <dbReference type="ChEBI" id="CHEBI:90779"/>
        <dbReference type="ChEBI" id="CHEBI:456216"/>
        <dbReference type="EC" id="7.6.2.3"/>
    </reaction>
    <physiologicalReaction direction="left-to-right" evidence="11">
        <dbReference type="Rhea" id="RHEA:19122"/>
    </physiologicalReaction>
</comment>
<comment type="catalytic activity">
    <reaction evidence="9">
        <text>leukotriene C4(in) + ATP + H2O = leukotriene C4(out) + ADP + phosphate + H(+)</text>
        <dbReference type="Rhea" id="RHEA:38963"/>
        <dbReference type="ChEBI" id="CHEBI:15377"/>
        <dbReference type="ChEBI" id="CHEBI:15378"/>
        <dbReference type="ChEBI" id="CHEBI:30616"/>
        <dbReference type="ChEBI" id="CHEBI:43474"/>
        <dbReference type="ChEBI" id="CHEBI:57973"/>
        <dbReference type="ChEBI" id="CHEBI:456216"/>
    </reaction>
    <physiologicalReaction direction="left-to-right" evidence="9">
        <dbReference type="Rhea" id="RHEA:38964"/>
    </physiologicalReaction>
</comment>
<dbReference type="Proteomes" id="UP000472277">
    <property type="component" value="Chromosome 39"/>
</dbReference>
<dbReference type="Ensembl" id="ENSSTUT00000116490.1">
    <property type="protein sequence ID" value="ENSSTUP00000108781.1"/>
    <property type="gene ID" value="ENSSTUG00000047308.1"/>
</dbReference>
<dbReference type="GO" id="GO:0016323">
    <property type="term" value="C:basolateral plasma membrane"/>
    <property type="evidence" value="ECO:0007669"/>
    <property type="project" value="UniProtKB-ARBA"/>
</dbReference>
<evidence type="ECO:0000256" key="9">
    <source>
        <dbReference type="ARBA" id="ARBA00047523"/>
    </source>
</evidence>
<dbReference type="GeneTree" id="ENSGT00940000153931"/>
<keyword evidence="5" id="KW-0067">ATP-binding</keyword>
<evidence type="ECO:0000256" key="2">
    <source>
        <dbReference type="ARBA" id="ARBA00022448"/>
    </source>
</evidence>
<evidence type="ECO:0000256" key="11">
    <source>
        <dbReference type="ARBA" id="ARBA00048007"/>
    </source>
</evidence>
<dbReference type="AlphaFoldDB" id="A0A674EL26"/>
<evidence type="ECO:0000259" key="14">
    <source>
        <dbReference type="PROSITE" id="PS50929"/>
    </source>
</evidence>
<feature type="transmembrane region" description="Helical" evidence="12">
    <location>
        <begin position="146"/>
        <end position="166"/>
    </location>
</feature>
<evidence type="ECO:0000256" key="10">
    <source>
        <dbReference type="ARBA" id="ARBA00047576"/>
    </source>
</evidence>
<dbReference type="FunFam" id="3.40.50.300:FF:000163">
    <property type="entry name" value="Multidrug resistance-associated protein member 4"/>
    <property type="match status" value="1"/>
</dbReference>
<dbReference type="Gene3D" id="1.20.1560.10">
    <property type="entry name" value="ABC transporter type 1, transmembrane domain"/>
    <property type="match status" value="2"/>
</dbReference>
<dbReference type="FunFam" id="1.20.1560.10:FF:000014">
    <property type="entry name" value="Multidrug resistance-associated protein member 4"/>
    <property type="match status" value="1"/>
</dbReference>
<evidence type="ECO:0000313" key="16">
    <source>
        <dbReference type="Proteomes" id="UP000472277"/>
    </source>
</evidence>
<dbReference type="FunFam" id="1.20.1560.10:FF:000006">
    <property type="entry name" value="ATP-binding cassette, sub-family C (CFTR/MRP), member 9"/>
    <property type="match status" value="1"/>
</dbReference>
<feature type="transmembrane region" description="Helical" evidence="12">
    <location>
        <begin position="76"/>
        <end position="95"/>
    </location>
</feature>
<dbReference type="Pfam" id="PF00664">
    <property type="entry name" value="ABC_membrane"/>
    <property type="match status" value="2"/>
</dbReference>
<dbReference type="PANTHER" id="PTHR24223:SF357">
    <property type="entry name" value="ATP-BINDING CASSETTE SUB-FAMILY C MEMBER 4"/>
    <property type="match status" value="1"/>
</dbReference>
<gene>
    <name evidence="15" type="primary">ABCC4</name>
    <name evidence="15" type="synonym">LOC115179617</name>
</gene>
<evidence type="ECO:0000259" key="13">
    <source>
        <dbReference type="PROSITE" id="PS50893"/>
    </source>
</evidence>
<sequence length="1104" mass="123831">IILIPLSVTWVTPLFSIGNKRRLEEDDMYQVLPDDASQVLGEELQRHWDKEVRMAAKELRMPKLTKAIVKCYGKPYAVLGIFSFTALCLSSAAMGKTTTGQIVNLLSNDVNKFDEVTTNLHYLWIAPLQAVVVIILLWYEIGPSCLAGVAVLVLLLPLQTMFGKLFGSLRSKTSALTDNRICTMNEVVSGIRIIKMYAWEKPFSALVNDVRREEISKIMSSSYLRGLNMASFFAASKIIVFITFAVYVLLGNTISASRVFVAVSLYGAIKITVTLFFPQAIEKVFETIISIRRIKNFLLLDEIERPNMRFTLEEKKDASVEIKDLICYWDKVSILVELSQLTCLPAYLPQSSLLSAILGELPHDKGVLRVKGQLTYTSQQPWVFPGTIRSNILFGKELHPQKYEKVLRACALKRDMELLPDGDLTVIGDRGATLSGGQKARVNLARAVYQDADIYLLDDPLSAVDAEVGRHLFEQGTYSELQHSGVNFTSLLKRDEEEEPQTNNNHSVVKHAFSQNSISSQNSEVSHTSSMHSVKDGAEQLSVGCPLTWEEAWKNRVTVDKSPSLCSGLTLASVIFGFARSLVMFNVLVKAAQSLHNRMFNSILRTPVRFFDVNPIGRILNRFSKDISQLDSMLPNTFVDFSQSILQNIGVVVVAASVMPWILIPVVPLLIIFLFLRRYFLQTSRDVKRLESTTRSPVFSHLSSSLQGLWTIRAFRAEERFQNTFDAHQDLHSESWFLFLVTSRWFALRLDGICAAFVTVTAFGCLFLRDGLEAGAVGLVLSYAVTLLGNFQWTIRQSAEMENMMTSVERVVEYTELESEAPWETQKRPPPEWPSQGLITFDRVSFSYSSDGPVVLKDMKAMFRPKEKVGIVGRTGAGKSSLVSALFRLAEPEGRIYIDGVLTSEIGLHDLRQKMSIIPQDPVLFTGTMRKNLDPFSQHTDEDLWNALQEVQLKSVVEELPNKMETVLAESGSNFSVGQRQLVCLARAVLRKNRILIIDEATANVDPRTDELIQKTIRDKFRECTVLTIAHRLNTIIDSDRILVLGAGMIQEFDEPYVLLQNQESALYRIVQQTGKAEAASLLESAKQVSTDTASQPSIHILSN</sequence>
<protein>
    <submittedName>
        <fullName evidence="15">Multidrug resistance-associated protein 4-like</fullName>
    </submittedName>
</protein>
<organism evidence="15 16">
    <name type="scientific">Salmo trutta</name>
    <name type="common">Brown trout</name>
    <dbReference type="NCBI Taxonomy" id="8032"/>
    <lineage>
        <taxon>Eukaryota</taxon>
        <taxon>Metazoa</taxon>
        <taxon>Chordata</taxon>
        <taxon>Craniata</taxon>
        <taxon>Vertebrata</taxon>
        <taxon>Euteleostomi</taxon>
        <taxon>Actinopterygii</taxon>
        <taxon>Neopterygii</taxon>
        <taxon>Teleostei</taxon>
        <taxon>Protacanthopterygii</taxon>
        <taxon>Salmoniformes</taxon>
        <taxon>Salmonidae</taxon>
        <taxon>Salmoninae</taxon>
        <taxon>Salmo</taxon>
    </lineage>
</organism>
<feature type="transmembrane region" description="Helical" evidence="12">
    <location>
        <begin position="259"/>
        <end position="277"/>
    </location>
</feature>
<evidence type="ECO:0000256" key="6">
    <source>
        <dbReference type="ARBA" id="ARBA00022989"/>
    </source>
</evidence>
<dbReference type="InterPro" id="IPR003439">
    <property type="entry name" value="ABC_transporter-like_ATP-bd"/>
</dbReference>